<dbReference type="PIRSF" id="PIRSF008546">
    <property type="entry name" value="UCP008546"/>
    <property type="match status" value="1"/>
</dbReference>
<evidence type="ECO:0000256" key="1">
    <source>
        <dbReference type="SAM" id="Phobius"/>
    </source>
</evidence>
<dbReference type="InterPro" id="IPR036287">
    <property type="entry name" value="Rv1873-like_sf"/>
</dbReference>
<evidence type="ECO:0000313" key="2">
    <source>
        <dbReference type="EMBL" id="MFE3867478.1"/>
    </source>
</evidence>
<reference evidence="2 3" key="1">
    <citation type="submission" date="2024-06" db="EMBL/GenBank/DDBJ databases">
        <title>Flavobacterium spp. isolated from glacier.</title>
        <authorList>
            <person name="Han D."/>
        </authorList>
    </citation>
    <scope>NUCLEOTIDE SEQUENCE [LARGE SCALE GENOMIC DNA]</scope>
    <source>
        <strain evidence="2 3">LS2P90</strain>
    </source>
</reference>
<dbReference type="InterPro" id="IPR014937">
    <property type="entry name" value="DUF1810"/>
</dbReference>
<feature type="transmembrane region" description="Helical" evidence="1">
    <location>
        <begin position="34"/>
        <end position="56"/>
    </location>
</feature>
<proteinExistence type="predicted"/>
<dbReference type="Proteomes" id="UP001600109">
    <property type="component" value="Unassembled WGS sequence"/>
</dbReference>
<comment type="caution">
    <text evidence="2">The sequence shown here is derived from an EMBL/GenBank/DDBJ whole genome shotgun (WGS) entry which is preliminary data.</text>
</comment>
<protein>
    <submittedName>
        <fullName evidence="2">DUF1810 domain-containing protein</fullName>
    </submittedName>
</protein>
<dbReference type="RefSeq" id="WP_379854131.1">
    <property type="nucleotide sequence ID" value="NZ_JBHZPZ010000005.1"/>
</dbReference>
<keyword evidence="1" id="KW-0812">Transmembrane</keyword>
<accession>A0ABW6HU29</accession>
<organism evidence="2 3">
    <name type="scientific">Flavobacterium xylosi</name>
    <dbReference type="NCBI Taxonomy" id="3230415"/>
    <lineage>
        <taxon>Bacteria</taxon>
        <taxon>Pseudomonadati</taxon>
        <taxon>Bacteroidota</taxon>
        <taxon>Flavobacteriia</taxon>
        <taxon>Flavobacteriales</taxon>
        <taxon>Flavobacteriaceae</taxon>
        <taxon>Flavobacterium</taxon>
    </lineage>
</organism>
<evidence type="ECO:0000313" key="3">
    <source>
        <dbReference type="Proteomes" id="UP001600109"/>
    </source>
</evidence>
<dbReference type="SUPFAM" id="SSF140736">
    <property type="entry name" value="Rv1873-like"/>
    <property type="match status" value="1"/>
</dbReference>
<dbReference type="Pfam" id="PF08837">
    <property type="entry name" value="DUF1810"/>
    <property type="match status" value="1"/>
</dbReference>
<gene>
    <name evidence="2" type="ORF">ACFX5E_05235</name>
</gene>
<keyword evidence="1" id="KW-1133">Transmembrane helix</keyword>
<dbReference type="EMBL" id="JBHZPZ010000005">
    <property type="protein sequence ID" value="MFE3867478.1"/>
    <property type="molecule type" value="Genomic_DNA"/>
</dbReference>
<dbReference type="Gene3D" id="1.25.40.380">
    <property type="entry name" value="Protein of unknown function DUF1810"/>
    <property type="match status" value="1"/>
</dbReference>
<sequence length="142" mass="16582">METVYNLNRFLEAQETKFNDALSEIKNGKKRTHWMWFIFPQIAGLGFTDFNIYYAIQNKEEATQYLNHPILGKRLIEITKAVAEINGKTALEIFGKPDERKLKSCMTLFSILTNPNPIFQQVLDKYYKGLEDENTLQLIKTK</sequence>
<keyword evidence="1" id="KW-0472">Membrane</keyword>
<keyword evidence="3" id="KW-1185">Reference proteome</keyword>
<name>A0ABW6HU29_9FLAO</name>